<proteinExistence type="predicted"/>
<gene>
    <name evidence="1" type="ORF">PHPALM_17064</name>
</gene>
<keyword evidence="2" id="KW-1185">Reference proteome</keyword>
<dbReference type="Proteomes" id="UP000237271">
    <property type="component" value="Unassembled WGS sequence"/>
</dbReference>
<evidence type="ECO:0000313" key="1">
    <source>
        <dbReference type="EMBL" id="POM67002.1"/>
    </source>
</evidence>
<accession>A0A2P4XN68</accession>
<dbReference type="AlphaFoldDB" id="A0A2P4XN68"/>
<name>A0A2P4XN68_9STRA</name>
<dbReference type="OrthoDB" id="79511at2759"/>
<comment type="caution">
    <text evidence="1">The sequence shown here is derived from an EMBL/GenBank/DDBJ whole genome shotgun (WGS) entry which is preliminary data.</text>
</comment>
<dbReference type="EMBL" id="NCKW01009491">
    <property type="protein sequence ID" value="POM67002.1"/>
    <property type="molecule type" value="Genomic_DNA"/>
</dbReference>
<organism evidence="1 2">
    <name type="scientific">Phytophthora palmivora</name>
    <dbReference type="NCBI Taxonomy" id="4796"/>
    <lineage>
        <taxon>Eukaryota</taxon>
        <taxon>Sar</taxon>
        <taxon>Stramenopiles</taxon>
        <taxon>Oomycota</taxon>
        <taxon>Peronosporomycetes</taxon>
        <taxon>Peronosporales</taxon>
        <taxon>Peronosporaceae</taxon>
        <taxon>Phytophthora</taxon>
    </lineage>
</organism>
<protein>
    <recommendedName>
        <fullName evidence="3">Integrase zinc-binding domain-containing protein</fullName>
    </recommendedName>
</protein>
<evidence type="ECO:0008006" key="3">
    <source>
        <dbReference type="Google" id="ProtNLM"/>
    </source>
</evidence>
<sequence length="157" mass="18291">MGGILTENVGCPDEYEKLVQRILVVAHCERQGHRGRETTIESIRRFVYLVRLRAQSFLSNHQLYHHVKGSKIIQRPCEETYRTNEWNGVFHWDFLSLAKRFTDDNYLLALKDEATHFCKQTPCSTPASIVAVEANLACQRRRLKSQQNFHFGILPMD</sequence>
<reference evidence="1 2" key="1">
    <citation type="journal article" date="2017" name="Genome Biol. Evol.">
        <title>Phytophthora megakarya and P. palmivora, closely related causal agents of cacao black pod rot, underwent increases in genome sizes and gene numbers by different mechanisms.</title>
        <authorList>
            <person name="Ali S.S."/>
            <person name="Shao J."/>
            <person name="Lary D.J."/>
            <person name="Kronmiller B."/>
            <person name="Shen D."/>
            <person name="Strem M.D."/>
            <person name="Amoako-Attah I."/>
            <person name="Akrofi A.Y."/>
            <person name="Begoude B.A."/>
            <person name="Ten Hoopen G.M."/>
            <person name="Coulibaly K."/>
            <person name="Kebe B.I."/>
            <person name="Melnick R.L."/>
            <person name="Guiltinan M.J."/>
            <person name="Tyler B.M."/>
            <person name="Meinhardt L.W."/>
            <person name="Bailey B.A."/>
        </authorList>
    </citation>
    <scope>NUCLEOTIDE SEQUENCE [LARGE SCALE GENOMIC DNA]</scope>
    <source>
        <strain evidence="2">sbr112.9</strain>
    </source>
</reference>
<evidence type="ECO:0000313" key="2">
    <source>
        <dbReference type="Proteomes" id="UP000237271"/>
    </source>
</evidence>